<evidence type="ECO:0000313" key="3">
    <source>
        <dbReference type="Proteomes" id="UP000707451"/>
    </source>
</evidence>
<feature type="region of interest" description="Disordered" evidence="1">
    <location>
        <begin position="72"/>
        <end position="99"/>
    </location>
</feature>
<comment type="caution">
    <text evidence="2">The sequence shown here is derived from an EMBL/GenBank/DDBJ whole genome shotgun (WGS) entry which is preliminary data.</text>
</comment>
<keyword evidence="3" id="KW-1185">Reference proteome</keyword>
<proteinExistence type="predicted"/>
<accession>A0A9P7Y172</accession>
<sequence length="99" mass="11206">MAHKRRRHEDEGYDDQPTIKYATIEDHEIMVPHHKDESVPHRPLIRDVRFPKTTVTSQTISIHIAAITNLLGLPPNKTRPKARAIGPTGPSRRAPMSTT</sequence>
<dbReference type="Proteomes" id="UP000707451">
    <property type="component" value="Unassembled WGS sequence"/>
</dbReference>
<dbReference type="EMBL" id="JAHRHY010000004">
    <property type="protein sequence ID" value="KAG9070398.1"/>
    <property type="molecule type" value="Genomic_DNA"/>
</dbReference>
<evidence type="ECO:0000256" key="1">
    <source>
        <dbReference type="SAM" id="MobiDB-lite"/>
    </source>
</evidence>
<organism evidence="2 3">
    <name type="scientific">Linnemannia hyalina</name>
    <dbReference type="NCBI Taxonomy" id="64524"/>
    <lineage>
        <taxon>Eukaryota</taxon>
        <taxon>Fungi</taxon>
        <taxon>Fungi incertae sedis</taxon>
        <taxon>Mucoromycota</taxon>
        <taxon>Mortierellomycotina</taxon>
        <taxon>Mortierellomycetes</taxon>
        <taxon>Mortierellales</taxon>
        <taxon>Mortierellaceae</taxon>
        <taxon>Linnemannia</taxon>
    </lineage>
</organism>
<dbReference type="OrthoDB" id="5588333at2759"/>
<gene>
    <name evidence="2" type="ORF">KI688_009735</name>
</gene>
<dbReference type="AlphaFoldDB" id="A0A9P7Y172"/>
<reference evidence="2" key="1">
    <citation type="submission" date="2021-06" db="EMBL/GenBank/DDBJ databases">
        <title>Genome Sequence of Mortierella hyaline Strain SCG-10, a Cold-Adapted, Nitrate-Reducing Fungus Isolated from Soil in Minnesota, USA.</title>
        <authorList>
            <person name="Aldossari N."/>
        </authorList>
    </citation>
    <scope>NUCLEOTIDE SEQUENCE</scope>
    <source>
        <strain evidence="2">SCG-10</strain>
    </source>
</reference>
<evidence type="ECO:0000313" key="2">
    <source>
        <dbReference type="EMBL" id="KAG9070398.1"/>
    </source>
</evidence>
<name>A0A9P7Y172_9FUNG</name>
<protein>
    <submittedName>
        <fullName evidence="2">Uncharacterized protein</fullName>
    </submittedName>
</protein>